<dbReference type="HOGENOM" id="CLU_3351927_0_0_1"/>
<dbReference type="EMBL" id="AGNK02000629">
    <property type="status" value="NOT_ANNOTATED_CDS"/>
    <property type="molecule type" value="Genomic_DNA"/>
</dbReference>
<name>K4A437_SETIT</name>
<evidence type="ECO:0000313" key="3">
    <source>
        <dbReference type="Proteomes" id="UP000004995"/>
    </source>
</evidence>
<sequence>MVRTAWCNCEGTGWSRIGQARPHESSSRRRPWIGGGL</sequence>
<accession>K4A437</accession>
<dbReference type="AlphaFoldDB" id="K4A437"/>
<dbReference type="EnsemblPlants" id="KQL22198">
    <property type="protein sequence ID" value="KQL22198"/>
    <property type="gene ID" value="SETIT_033641mg"/>
</dbReference>
<protein>
    <submittedName>
        <fullName evidence="2">Uncharacterized protein</fullName>
    </submittedName>
</protein>
<reference evidence="2" key="2">
    <citation type="submission" date="2018-08" db="UniProtKB">
        <authorList>
            <consortium name="EnsemblPlants"/>
        </authorList>
    </citation>
    <scope>IDENTIFICATION</scope>
    <source>
        <strain evidence="2">Yugu1</strain>
    </source>
</reference>
<evidence type="ECO:0000256" key="1">
    <source>
        <dbReference type="SAM" id="MobiDB-lite"/>
    </source>
</evidence>
<reference evidence="3" key="1">
    <citation type="journal article" date="2012" name="Nat. Biotechnol.">
        <title>Reference genome sequence of the model plant Setaria.</title>
        <authorList>
            <person name="Bennetzen J.L."/>
            <person name="Schmutz J."/>
            <person name="Wang H."/>
            <person name="Percifield R."/>
            <person name="Hawkins J."/>
            <person name="Pontaroli A.C."/>
            <person name="Estep M."/>
            <person name="Feng L."/>
            <person name="Vaughn J.N."/>
            <person name="Grimwood J."/>
            <person name="Jenkins J."/>
            <person name="Barry K."/>
            <person name="Lindquist E."/>
            <person name="Hellsten U."/>
            <person name="Deshpande S."/>
            <person name="Wang X."/>
            <person name="Wu X."/>
            <person name="Mitros T."/>
            <person name="Triplett J."/>
            <person name="Yang X."/>
            <person name="Ye C.Y."/>
            <person name="Mauro-Herrera M."/>
            <person name="Wang L."/>
            <person name="Li P."/>
            <person name="Sharma M."/>
            <person name="Sharma R."/>
            <person name="Ronald P.C."/>
            <person name="Panaud O."/>
            <person name="Kellogg E.A."/>
            <person name="Brutnell T.P."/>
            <person name="Doust A.N."/>
            <person name="Tuskan G.A."/>
            <person name="Rokhsar D."/>
            <person name="Devos K.M."/>
        </authorList>
    </citation>
    <scope>NUCLEOTIDE SEQUENCE [LARGE SCALE GENOMIC DNA]</scope>
    <source>
        <strain evidence="3">cv. Yugu1</strain>
    </source>
</reference>
<proteinExistence type="predicted"/>
<dbReference type="Proteomes" id="UP000004995">
    <property type="component" value="Unassembled WGS sequence"/>
</dbReference>
<organism evidence="2 3">
    <name type="scientific">Setaria italica</name>
    <name type="common">Foxtail millet</name>
    <name type="synonym">Panicum italicum</name>
    <dbReference type="NCBI Taxonomy" id="4555"/>
    <lineage>
        <taxon>Eukaryota</taxon>
        <taxon>Viridiplantae</taxon>
        <taxon>Streptophyta</taxon>
        <taxon>Embryophyta</taxon>
        <taxon>Tracheophyta</taxon>
        <taxon>Spermatophyta</taxon>
        <taxon>Magnoliopsida</taxon>
        <taxon>Liliopsida</taxon>
        <taxon>Poales</taxon>
        <taxon>Poaceae</taxon>
        <taxon>PACMAD clade</taxon>
        <taxon>Panicoideae</taxon>
        <taxon>Panicodae</taxon>
        <taxon>Paniceae</taxon>
        <taxon>Cenchrinae</taxon>
        <taxon>Setaria</taxon>
    </lineage>
</organism>
<keyword evidence="3" id="KW-1185">Reference proteome</keyword>
<evidence type="ECO:0000313" key="2">
    <source>
        <dbReference type="EnsemblPlants" id="KQL22198"/>
    </source>
</evidence>
<dbReference type="InParanoid" id="K4A437"/>
<feature type="region of interest" description="Disordered" evidence="1">
    <location>
        <begin position="18"/>
        <end position="37"/>
    </location>
</feature>
<dbReference type="Gramene" id="KQL22198">
    <property type="protein sequence ID" value="KQL22198"/>
    <property type="gene ID" value="SETIT_033641mg"/>
</dbReference>